<protein>
    <submittedName>
        <fullName evidence="1">18605_t:CDS:1</fullName>
    </submittedName>
</protein>
<evidence type="ECO:0000313" key="2">
    <source>
        <dbReference type="Proteomes" id="UP000789920"/>
    </source>
</evidence>
<keyword evidence="2" id="KW-1185">Reference proteome</keyword>
<feature type="non-terminal residue" evidence="1">
    <location>
        <position position="1"/>
    </location>
</feature>
<dbReference type="Proteomes" id="UP000789920">
    <property type="component" value="Unassembled WGS sequence"/>
</dbReference>
<sequence>FRVKKRVSSLLWKDLKEKDNSFCQAMQNASTNSNLLKTSKPRFVQYVTKKSCSEPNVYKLIKSHKESNVYKSNKFHKKSNVDHETEHQLIADENRSEQHCYENFYVTDYNHFNNSITPLLWDLFPTVEPISF</sequence>
<gene>
    <name evidence="1" type="ORF">RPERSI_LOCUS7172</name>
</gene>
<dbReference type="EMBL" id="CAJVQC010011896">
    <property type="protein sequence ID" value="CAG8632545.1"/>
    <property type="molecule type" value="Genomic_DNA"/>
</dbReference>
<evidence type="ECO:0000313" key="1">
    <source>
        <dbReference type="EMBL" id="CAG8632545.1"/>
    </source>
</evidence>
<name>A0ACA9N4I6_9GLOM</name>
<organism evidence="1 2">
    <name type="scientific">Racocetra persica</name>
    <dbReference type="NCBI Taxonomy" id="160502"/>
    <lineage>
        <taxon>Eukaryota</taxon>
        <taxon>Fungi</taxon>
        <taxon>Fungi incertae sedis</taxon>
        <taxon>Mucoromycota</taxon>
        <taxon>Glomeromycotina</taxon>
        <taxon>Glomeromycetes</taxon>
        <taxon>Diversisporales</taxon>
        <taxon>Gigasporaceae</taxon>
        <taxon>Racocetra</taxon>
    </lineage>
</organism>
<proteinExistence type="predicted"/>
<accession>A0ACA9N4I6</accession>
<comment type="caution">
    <text evidence="1">The sequence shown here is derived from an EMBL/GenBank/DDBJ whole genome shotgun (WGS) entry which is preliminary data.</text>
</comment>
<reference evidence="1" key="1">
    <citation type="submission" date="2021-06" db="EMBL/GenBank/DDBJ databases">
        <authorList>
            <person name="Kallberg Y."/>
            <person name="Tangrot J."/>
            <person name="Rosling A."/>
        </authorList>
    </citation>
    <scope>NUCLEOTIDE SEQUENCE</scope>
    <source>
        <strain evidence="1">MA461A</strain>
    </source>
</reference>